<dbReference type="EMBL" id="JBBNAG010000008">
    <property type="protein sequence ID" value="KAK9112412.1"/>
    <property type="molecule type" value="Genomic_DNA"/>
</dbReference>
<dbReference type="Gene3D" id="3.30.200.20">
    <property type="entry name" value="Phosphorylase Kinase, domain 1"/>
    <property type="match status" value="1"/>
</dbReference>
<dbReference type="InterPro" id="IPR011009">
    <property type="entry name" value="Kinase-like_dom_sf"/>
</dbReference>
<accession>A0AAP0IC83</accession>
<gene>
    <name evidence="2" type="ORF">Scep_019931</name>
</gene>
<reference evidence="2 3" key="1">
    <citation type="submission" date="2024-01" db="EMBL/GenBank/DDBJ databases">
        <title>Genome assemblies of Stephania.</title>
        <authorList>
            <person name="Yang L."/>
        </authorList>
    </citation>
    <scope>NUCLEOTIDE SEQUENCE [LARGE SCALE GENOMIC DNA]</scope>
    <source>
        <strain evidence="2">JXDWG</strain>
        <tissue evidence="2">Leaf</tissue>
    </source>
</reference>
<dbReference type="AlphaFoldDB" id="A0AAP0IC83"/>
<evidence type="ECO:0000313" key="2">
    <source>
        <dbReference type="EMBL" id="KAK9112412.1"/>
    </source>
</evidence>
<keyword evidence="3" id="KW-1185">Reference proteome</keyword>
<proteinExistence type="predicted"/>
<sequence length="112" mass="13046">MYKAKDLLSGKIVALKKVQYDLETESVKFMAREILILRRLDHPNVLKLEGWCFPDCLVLCILYLNTWSMIWLVLLHSLELSLRCLRSLSHLVELFACFIKLVESNTLSFTCP</sequence>
<evidence type="ECO:0000259" key="1">
    <source>
        <dbReference type="PROSITE" id="PS50011"/>
    </source>
</evidence>
<protein>
    <recommendedName>
        <fullName evidence="1">Protein kinase domain-containing protein</fullName>
    </recommendedName>
</protein>
<feature type="domain" description="Protein kinase" evidence="1">
    <location>
        <begin position="1"/>
        <end position="112"/>
    </location>
</feature>
<dbReference type="Proteomes" id="UP001419268">
    <property type="component" value="Unassembled WGS sequence"/>
</dbReference>
<evidence type="ECO:0000313" key="3">
    <source>
        <dbReference type="Proteomes" id="UP001419268"/>
    </source>
</evidence>
<dbReference type="InterPro" id="IPR000719">
    <property type="entry name" value="Prot_kinase_dom"/>
</dbReference>
<organism evidence="2 3">
    <name type="scientific">Stephania cephalantha</name>
    <dbReference type="NCBI Taxonomy" id="152367"/>
    <lineage>
        <taxon>Eukaryota</taxon>
        <taxon>Viridiplantae</taxon>
        <taxon>Streptophyta</taxon>
        <taxon>Embryophyta</taxon>
        <taxon>Tracheophyta</taxon>
        <taxon>Spermatophyta</taxon>
        <taxon>Magnoliopsida</taxon>
        <taxon>Ranunculales</taxon>
        <taxon>Menispermaceae</taxon>
        <taxon>Menispermoideae</taxon>
        <taxon>Cissampelideae</taxon>
        <taxon>Stephania</taxon>
    </lineage>
</organism>
<dbReference type="GO" id="GO:0005524">
    <property type="term" value="F:ATP binding"/>
    <property type="evidence" value="ECO:0007669"/>
    <property type="project" value="InterPro"/>
</dbReference>
<comment type="caution">
    <text evidence="2">The sequence shown here is derived from an EMBL/GenBank/DDBJ whole genome shotgun (WGS) entry which is preliminary data.</text>
</comment>
<dbReference type="SUPFAM" id="SSF56112">
    <property type="entry name" value="Protein kinase-like (PK-like)"/>
    <property type="match status" value="1"/>
</dbReference>
<dbReference type="GO" id="GO:0004672">
    <property type="term" value="F:protein kinase activity"/>
    <property type="evidence" value="ECO:0007669"/>
    <property type="project" value="InterPro"/>
</dbReference>
<dbReference type="PROSITE" id="PS50011">
    <property type="entry name" value="PROTEIN_KINASE_DOM"/>
    <property type="match status" value="1"/>
</dbReference>
<name>A0AAP0IC83_9MAGN</name>